<evidence type="ECO:0000313" key="2">
    <source>
        <dbReference type="EMBL" id="EYD75949.1"/>
    </source>
</evidence>
<dbReference type="Proteomes" id="UP000019666">
    <property type="component" value="Unassembled WGS sequence"/>
</dbReference>
<evidence type="ECO:0000256" key="1">
    <source>
        <dbReference type="SAM" id="MobiDB-lite"/>
    </source>
</evidence>
<protein>
    <submittedName>
        <fullName evidence="2">Uncharacterized protein</fullName>
    </submittedName>
</protein>
<dbReference type="STRING" id="442562.Rumeso_02378"/>
<dbReference type="HOGENOM" id="CLU_670630_0_0_5"/>
<gene>
    <name evidence="2" type="ORF">Rumeso_02378</name>
</gene>
<comment type="caution">
    <text evidence="2">The sequence shown here is derived from an EMBL/GenBank/DDBJ whole genome shotgun (WGS) entry which is preliminary data.</text>
</comment>
<keyword evidence="3" id="KW-1185">Reference proteome</keyword>
<reference evidence="2 3" key="1">
    <citation type="submission" date="2013-02" db="EMBL/GenBank/DDBJ databases">
        <authorList>
            <person name="Fiebig A."/>
            <person name="Goeker M."/>
            <person name="Klenk H.-P.P."/>
        </authorList>
    </citation>
    <scope>NUCLEOTIDE SEQUENCE [LARGE SCALE GENOMIC DNA]</scope>
    <source>
        <strain evidence="2 3">DSM 19309</strain>
    </source>
</reference>
<dbReference type="AlphaFoldDB" id="A0A017HQA5"/>
<dbReference type="Gene3D" id="2.60.40.10">
    <property type="entry name" value="Immunoglobulins"/>
    <property type="match status" value="1"/>
</dbReference>
<feature type="compositionally biased region" description="Low complexity" evidence="1">
    <location>
        <begin position="373"/>
        <end position="395"/>
    </location>
</feature>
<accession>A0A017HQA5</accession>
<sequence length="410" mass="43821">MVNSTNPAAVVFQVNGLDSDIQTITVSFNGGTAEAVTLDAQGRFTRDLSSQAGTVTANLVVKDDANNTASTSATVTISTGGDPNADIAVKSKDAAFYADRLHFNWIDNPESVTPGTPRDYKDSAVVTISNTGTAPLQFLESTLTGPFKLANPAAFTGLTLGAGKSVDVTVLFDRTAYTPKAQTVTGVVEGALTLRTNDADSPIAKVNLEAFWQQRDEGGWEPNANEIWKMFGFGNFIEGLSLNNGGEFSALNFYDVYLPADETEVLSAYWRLADGVTSAKVTQLAASTSRPGRRSPSTIRDPRARRSRSPITIRSRTSPSCHCGRTGPSPRVRSPTRRFRMPGRATTSSASPSPAFPPIPTSIRPGPARRPRPSSTPAIRATRSRTATCSTRAARRCPTATRSACSRPWI</sequence>
<feature type="region of interest" description="Disordered" evidence="1">
    <location>
        <begin position="283"/>
        <end position="395"/>
    </location>
</feature>
<name>A0A017HQA5_9RHOB</name>
<feature type="compositionally biased region" description="Low complexity" evidence="1">
    <location>
        <begin position="309"/>
        <end position="320"/>
    </location>
</feature>
<feature type="compositionally biased region" description="Low complexity" evidence="1">
    <location>
        <begin position="287"/>
        <end position="299"/>
    </location>
</feature>
<proteinExistence type="predicted"/>
<dbReference type="InterPro" id="IPR013783">
    <property type="entry name" value="Ig-like_fold"/>
</dbReference>
<evidence type="ECO:0000313" key="3">
    <source>
        <dbReference type="Proteomes" id="UP000019666"/>
    </source>
</evidence>
<organism evidence="2 3">
    <name type="scientific">Rubellimicrobium mesophilum DSM 19309</name>
    <dbReference type="NCBI Taxonomy" id="442562"/>
    <lineage>
        <taxon>Bacteria</taxon>
        <taxon>Pseudomonadati</taxon>
        <taxon>Pseudomonadota</taxon>
        <taxon>Alphaproteobacteria</taxon>
        <taxon>Rhodobacterales</taxon>
        <taxon>Roseobacteraceae</taxon>
        <taxon>Rubellimicrobium</taxon>
    </lineage>
</organism>
<dbReference type="EMBL" id="AOSK01000062">
    <property type="protein sequence ID" value="EYD75949.1"/>
    <property type="molecule type" value="Genomic_DNA"/>
</dbReference>